<evidence type="ECO:0000313" key="3">
    <source>
        <dbReference type="Proteomes" id="UP000053424"/>
    </source>
</evidence>
<evidence type="ECO:0000313" key="2">
    <source>
        <dbReference type="EMBL" id="KIM45289.1"/>
    </source>
</evidence>
<dbReference type="Proteomes" id="UP000053424">
    <property type="component" value="Unassembled WGS sequence"/>
</dbReference>
<gene>
    <name evidence="2" type="ORF">M413DRAFT_337003</name>
</gene>
<keyword evidence="3" id="KW-1185">Reference proteome</keyword>
<keyword evidence="1" id="KW-0472">Membrane</keyword>
<sequence length="159" mass="18487">MQPLPHVHPSRLNMLPSLCFPIPLSVILLSYLSYFLLEHSRWTHRYAHTYIHTSNISSLSDTHVLFAPEDEIHCARTQTPRLSPMHCSVSLTRSALHTIQLHISYIHTYIRTYPVITTISSFVSKYIYIFLSDTSNRTEITWGQFGRATHIVIVLYIYE</sequence>
<proteinExistence type="predicted"/>
<protein>
    <submittedName>
        <fullName evidence="2">Uncharacterized protein</fullName>
    </submittedName>
</protein>
<organism evidence="2 3">
    <name type="scientific">Hebeloma cylindrosporum</name>
    <dbReference type="NCBI Taxonomy" id="76867"/>
    <lineage>
        <taxon>Eukaryota</taxon>
        <taxon>Fungi</taxon>
        <taxon>Dikarya</taxon>
        <taxon>Basidiomycota</taxon>
        <taxon>Agaricomycotina</taxon>
        <taxon>Agaricomycetes</taxon>
        <taxon>Agaricomycetidae</taxon>
        <taxon>Agaricales</taxon>
        <taxon>Agaricineae</taxon>
        <taxon>Hymenogastraceae</taxon>
        <taxon>Hebeloma</taxon>
    </lineage>
</organism>
<accession>A0A0C3CME0</accession>
<name>A0A0C3CME0_HEBCY</name>
<reference evidence="3" key="2">
    <citation type="submission" date="2015-01" db="EMBL/GenBank/DDBJ databases">
        <title>Evolutionary Origins and Diversification of the Mycorrhizal Mutualists.</title>
        <authorList>
            <consortium name="DOE Joint Genome Institute"/>
            <consortium name="Mycorrhizal Genomics Consortium"/>
            <person name="Kohler A."/>
            <person name="Kuo A."/>
            <person name="Nagy L.G."/>
            <person name="Floudas D."/>
            <person name="Copeland A."/>
            <person name="Barry K.W."/>
            <person name="Cichocki N."/>
            <person name="Veneault-Fourrey C."/>
            <person name="LaButti K."/>
            <person name="Lindquist E.A."/>
            <person name="Lipzen A."/>
            <person name="Lundell T."/>
            <person name="Morin E."/>
            <person name="Murat C."/>
            <person name="Riley R."/>
            <person name="Ohm R."/>
            <person name="Sun H."/>
            <person name="Tunlid A."/>
            <person name="Henrissat B."/>
            <person name="Grigoriev I.V."/>
            <person name="Hibbett D.S."/>
            <person name="Martin F."/>
        </authorList>
    </citation>
    <scope>NUCLEOTIDE SEQUENCE [LARGE SCALE GENOMIC DNA]</scope>
    <source>
        <strain evidence="3">h7</strain>
    </source>
</reference>
<feature type="transmembrane region" description="Helical" evidence="1">
    <location>
        <begin position="20"/>
        <end position="37"/>
    </location>
</feature>
<evidence type="ECO:0000256" key="1">
    <source>
        <dbReference type="SAM" id="Phobius"/>
    </source>
</evidence>
<reference evidence="2 3" key="1">
    <citation type="submission" date="2014-04" db="EMBL/GenBank/DDBJ databases">
        <authorList>
            <consortium name="DOE Joint Genome Institute"/>
            <person name="Kuo A."/>
            <person name="Gay G."/>
            <person name="Dore J."/>
            <person name="Kohler A."/>
            <person name="Nagy L.G."/>
            <person name="Floudas D."/>
            <person name="Copeland A."/>
            <person name="Barry K.W."/>
            <person name="Cichocki N."/>
            <person name="Veneault-Fourrey C."/>
            <person name="LaButti K."/>
            <person name="Lindquist E.A."/>
            <person name="Lipzen A."/>
            <person name="Lundell T."/>
            <person name="Morin E."/>
            <person name="Murat C."/>
            <person name="Sun H."/>
            <person name="Tunlid A."/>
            <person name="Henrissat B."/>
            <person name="Grigoriev I.V."/>
            <person name="Hibbett D.S."/>
            <person name="Martin F."/>
            <person name="Nordberg H.P."/>
            <person name="Cantor M.N."/>
            <person name="Hua S.X."/>
        </authorList>
    </citation>
    <scope>NUCLEOTIDE SEQUENCE [LARGE SCALE GENOMIC DNA]</scope>
    <source>
        <strain evidence="3">h7</strain>
    </source>
</reference>
<keyword evidence="1" id="KW-0812">Transmembrane</keyword>
<keyword evidence="1" id="KW-1133">Transmembrane helix</keyword>
<dbReference type="HOGENOM" id="CLU_1660984_0_0_1"/>
<dbReference type="EMBL" id="KN831772">
    <property type="protein sequence ID" value="KIM45289.1"/>
    <property type="molecule type" value="Genomic_DNA"/>
</dbReference>
<dbReference type="AlphaFoldDB" id="A0A0C3CME0"/>